<evidence type="ECO:0008006" key="3">
    <source>
        <dbReference type="Google" id="ProtNLM"/>
    </source>
</evidence>
<comment type="caution">
    <text evidence="1">The sequence shown here is derived from an EMBL/GenBank/DDBJ whole genome shotgun (WGS) entry which is preliminary data.</text>
</comment>
<dbReference type="Proteomes" id="UP001530400">
    <property type="component" value="Unassembled WGS sequence"/>
</dbReference>
<name>A0ABD3R129_9STRA</name>
<dbReference type="AlphaFoldDB" id="A0ABD3R129"/>
<dbReference type="SUPFAM" id="SSF49785">
    <property type="entry name" value="Galactose-binding domain-like"/>
    <property type="match status" value="1"/>
</dbReference>
<sequence>MNSTDAGASFSLRGIRNRPKHPNRLIDVILDRNQNNTSKVHQINQPIKQKPILLSRNANVTVTSSARGNLGPPTVLNQIKSGKDWLKDRWQAASDMHGSAIPGSHWVMLDFSAMFHNSDGAIRITKVILDWETAYSSDYRIESRMDAPTTTGGENDDWCLLFDAGDEPFGQRNAYPHASVEQHGQSPGVKERLPLHVIHKIYWMEGVRSDIYDEKCLSMRYLRIFIRKSARGWGVSLWQVDVYGYTTLLSDAIEEQ</sequence>
<reference evidence="1 2" key="1">
    <citation type="submission" date="2024-10" db="EMBL/GenBank/DDBJ databases">
        <title>Updated reference genomes for cyclostephanoid diatoms.</title>
        <authorList>
            <person name="Roberts W.R."/>
            <person name="Alverson A.J."/>
        </authorList>
    </citation>
    <scope>NUCLEOTIDE SEQUENCE [LARGE SCALE GENOMIC DNA]</scope>
    <source>
        <strain evidence="1 2">AJA010-31</strain>
    </source>
</reference>
<keyword evidence="2" id="KW-1185">Reference proteome</keyword>
<organism evidence="1 2">
    <name type="scientific">Cyclotella atomus</name>
    <dbReference type="NCBI Taxonomy" id="382360"/>
    <lineage>
        <taxon>Eukaryota</taxon>
        <taxon>Sar</taxon>
        <taxon>Stramenopiles</taxon>
        <taxon>Ochrophyta</taxon>
        <taxon>Bacillariophyta</taxon>
        <taxon>Coscinodiscophyceae</taxon>
        <taxon>Thalassiosirophycidae</taxon>
        <taxon>Stephanodiscales</taxon>
        <taxon>Stephanodiscaceae</taxon>
        <taxon>Cyclotella</taxon>
    </lineage>
</organism>
<protein>
    <recommendedName>
        <fullName evidence="3">F5/8 type C domain-containing protein</fullName>
    </recommendedName>
</protein>
<proteinExistence type="predicted"/>
<dbReference type="InterPro" id="IPR008979">
    <property type="entry name" value="Galactose-bd-like_sf"/>
</dbReference>
<dbReference type="EMBL" id="JALLPJ020000002">
    <property type="protein sequence ID" value="KAL3805491.1"/>
    <property type="molecule type" value="Genomic_DNA"/>
</dbReference>
<evidence type="ECO:0000313" key="2">
    <source>
        <dbReference type="Proteomes" id="UP001530400"/>
    </source>
</evidence>
<gene>
    <name evidence="1" type="ORF">ACHAWO_003001</name>
</gene>
<dbReference type="Gene3D" id="2.60.120.260">
    <property type="entry name" value="Galactose-binding domain-like"/>
    <property type="match status" value="1"/>
</dbReference>
<evidence type="ECO:0000313" key="1">
    <source>
        <dbReference type="EMBL" id="KAL3805491.1"/>
    </source>
</evidence>
<accession>A0ABD3R129</accession>